<dbReference type="PANTHER" id="PTHR43285">
    <property type="entry name" value="ANTHRANILATE PHOSPHORIBOSYLTRANSFERASE"/>
    <property type="match status" value="1"/>
</dbReference>
<dbReference type="AlphaFoldDB" id="A0A367FF36"/>
<dbReference type="Pfam" id="PF00591">
    <property type="entry name" value="Glycos_transf_3"/>
    <property type="match status" value="1"/>
</dbReference>
<dbReference type="Proteomes" id="UP000253094">
    <property type="component" value="Unassembled WGS sequence"/>
</dbReference>
<comment type="caution">
    <text evidence="12">The sequence shown here is derived from an EMBL/GenBank/DDBJ whole genome shotgun (WGS) entry which is preliminary data.</text>
</comment>
<feature type="binding site" evidence="9">
    <location>
        <begin position="94"/>
        <end position="97"/>
    </location>
    <ligand>
        <name>5-phospho-alpha-D-ribose 1-diphosphate</name>
        <dbReference type="ChEBI" id="CHEBI:58017"/>
    </ligand>
</feature>
<feature type="binding site" evidence="9">
    <location>
        <position position="170"/>
    </location>
    <ligand>
        <name>anthranilate</name>
        <dbReference type="ChEBI" id="CHEBI:16567"/>
        <label>2</label>
    </ligand>
</feature>
<dbReference type="UniPathway" id="UPA00035">
    <property type="reaction ID" value="UER00041"/>
</dbReference>
<organism evidence="12 13">
    <name type="scientific">Sphaerisporangium album</name>
    <dbReference type="NCBI Taxonomy" id="509200"/>
    <lineage>
        <taxon>Bacteria</taxon>
        <taxon>Bacillati</taxon>
        <taxon>Actinomycetota</taxon>
        <taxon>Actinomycetes</taxon>
        <taxon>Streptosporangiales</taxon>
        <taxon>Streptosporangiaceae</taxon>
        <taxon>Sphaerisporangium</taxon>
    </lineage>
</organism>
<dbReference type="GO" id="GO:0004048">
    <property type="term" value="F:anthranilate phosphoribosyltransferase activity"/>
    <property type="evidence" value="ECO:0007669"/>
    <property type="project" value="UniProtKB-UniRule"/>
</dbReference>
<evidence type="ECO:0000256" key="2">
    <source>
        <dbReference type="ARBA" id="ARBA00022605"/>
    </source>
</evidence>
<keyword evidence="6 9" id="KW-0057">Aromatic amino acid biosynthesis</keyword>
<dbReference type="OrthoDB" id="9806430at2"/>
<comment type="subunit">
    <text evidence="9">Homodimer.</text>
</comment>
<proteinExistence type="inferred from homology"/>
<dbReference type="Gene3D" id="3.40.1030.10">
    <property type="entry name" value="Nucleoside phosphorylase/phosphoribosyltransferase catalytic domain"/>
    <property type="match status" value="1"/>
</dbReference>
<comment type="function">
    <text evidence="9">Catalyzes the transfer of the phosphoribosyl group of 5-phosphorylribose-1-pyrophosphate (PRPP) to anthranilate to yield N-(5'-phosphoribosyl)-anthranilate (PRA).</text>
</comment>
<accession>A0A367FF36</accession>
<dbReference type="InterPro" id="IPR000312">
    <property type="entry name" value="Glycosyl_Trfase_fam3"/>
</dbReference>
<comment type="cofactor">
    <cofactor evidence="9">
        <name>Mg(2+)</name>
        <dbReference type="ChEBI" id="CHEBI:18420"/>
    </cofactor>
    <text evidence="9">Binds 2 magnesium ions per monomer.</text>
</comment>
<comment type="similarity">
    <text evidence="8">In the C-terminal section; belongs to the anthranilate phosphoribosyltransferase family.</text>
</comment>
<dbReference type="SUPFAM" id="SSF47648">
    <property type="entry name" value="Nucleoside phosphorylase/phosphoribosyltransferase N-terminal domain"/>
    <property type="match status" value="1"/>
</dbReference>
<feature type="domain" description="Glycosyl transferase family 3" evidence="10">
    <location>
        <begin position="77"/>
        <end position="305"/>
    </location>
</feature>
<dbReference type="HAMAP" id="MF_00211">
    <property type="entry name" value="TrpD"/>
    <property type="match status" value="1"/>
</dbReference>
<comment type="catalytic activity">
    <reaction evidence="7 9">
        <text>N-(5-phospho-beta-D-ribosyl)anthranilate + diphosphate = 5-phospho-alpha-D-ribose 1-diphosphate + anthranilate</text>
        <dbReference type="Rhea" id="RHEA:11768"/>
        <dbReference type="ChEBI" id="CHEBI:16567"/>
        <dbReference type="ChEBI" id="CHEBI:18277"/>
        <dbReference type="ChEBI" id="CHEBI:33019"/>
        <dbReference type="ChEBI" id="CHEBI:58017"/>
        <dbReference type="EC" id="2.4.2.18"/>
    </reaction>
</comment>
<evidence type="ECO:0000313" key="12">
    <source>
        <dbReference type="EMBL" id="RCG28275.1"/>
    </source>
</evidence>
<evidence type="ECO:0000256" key="9">
    <source>
        <dbReference type="HAMAP-Rule" id="MF_00211"/>
    </source>
</evidence>
<reference evidence="12 13" key="1">
    <citation type="submission" date="2018-06" db="EMBL/GenBank/DDBJ databases">
        <title>Sphaerisporangium craniellae sp. nov., isolated from a marine sponge in the South China Sea.</title>
        <authorList>
            <person name="Li L."/>
        </authorList>
    </citation>
    <scope>NUCLEOTIDE SEQUENCE [LARGE SCALE GENOMIC DNA]</scope>
    <source>
        <strain evidence="12 13">CCTCC AA 208026</strain>
    </source>
</reference>
<keyword evidence="9" id="KW-0479">Metal-binding</keyword>
<feature type="binding site" evidence="9">
    <location>
        <position position="115"/>
    </location>
    <ligand>
        <name>anthranilate</name>
        <dbReference type="ChEBI" id="CHEBI:16567"/>
        <label>1</label>
    </ligand>
</feature>
<evidence type="ECO:0000256" key="5">
    <source>
        <dbReference type="ARBA" id="ARBA00022822"/>
    </source>
</evidence>
<evidence type="ECO:0000259" key="10">
    <source>
        <dbReference type="Pfam" id="PF00591"/>
    </source>
</evidence>
<dbReference type="RefSeq" id="WP_114031188.1">
    <property type="nucleotide sequence ID" value="NZ_QOIL01000014.1"/>
</dbReference>
<feature type="binding site" evidence="9">
    <location>
        <position position="96"/>
    </location>
    <ligand>
        <name>Mg(2+)</name>
        <dbReference type="ChEBI" id="CHEBI:18420"/>
        <label>1</label>
    </ligand>
</feature>
<dbReference type="Pfam" id="PF02885">
    <property type="entry name" value="Glycos_trans_3N"/>
    <property type="match status" value="1"/>
</dbReference>
<dbReference type="EC" id="2.4.2.18" evidence="9"/>
<keyword evidence="13" id="KW-1185">Reference proteome</keyword>
<evidence type="ECO:0000256" key="6">
    <source>
        <dbReference type="ARBA" id="ARBA00023141"/>
    </source>
</evidence>
<evidence type="ECO:0000256" key="8">
    <source>
        <dbReference type="ARBA" id="ARBA00061188"/>
    </source>
</evidence>
<evidence type="ECO:0000313" key="13">
    <source>
        <dbReference type="Proteomes" id="UP000253094"/>
    </source>
</evidence>
<gene>
    <name evidence="9 12" type="primary">trpD</name>
    <name evidence="12" type="ORF">DQ384_24425</name>
</gene>
<dbReference type="SUPFAM" id="SSF52418">
    <property type="entry name" value="Nucleoside phosphorylase/phosphoribosyltransferase catalytic domain"/>
    <property type="match status" value="1"/>
</dbReference>
<feature type="binding site" evidence="9">
    <location>
        <position position="228"/>
    </location>
    <ligand>
        <name>Mg(2+)</name>
        <dbReference type="ChEBI" id="CHEBI:18420"/>
        <label>2</label>
    </ligand>
</feature>
<feature type="binding site" evidence="9">
    <location>
        <position position="124"/>
    </location>
    <ligand>
        <name>5-phospho-alpha-D-ribose 1-diphosphate</name>
        <dbReference type="ChEBI" id="CHEBI:58017"/>
    </ligand>
</feature>
<dbReference type="NCBIfam" id="TIGR01245">
    <property type="entry name" value="trpD"/>
    <property type="match status" value="1"/>
</dbReference>
<evidence type="ECO:0000256" key="3">
    <source>
        <dbReference type="ARBA" id="ARBA00022676"/>
    </source>
</evidence>
<comment type="similarity">
    <text evidence="9">Belongs to the anthranilate phosphoribosyltransferase family.</text>
</comment>
<dbReference type="GO" id="GO:0000287">
    <property type="term" value="F:magnesium ion binding"/>
    <property type="evidence" value="ECO:0007669"/>
    <property type="project" value="UniProtKB-UniRule"/>
</dbReference>
<comment type="pathway">
    <text evidence="1 9">Amino-acid biosynthesis; L-tryptophan biosynthesis; L-tryptophan from chorismate: step 2/5.</text>
</comment>
<evidence type="ECO:0000256" key="1">
    <source>
        <dbReference type="ARBA" id="ARBA00004907"/>
    </source>
</evidence>
<dbReference type="FunFam" id="3.40.1030.10:FF:000002">
    <property type="entry name" value="Anthranilate phosphoribosyltransferase"/>
    <property type="match status" value="1"/>
</dbReference>
<keyword evidence="9" id="KW-0460">Magnesium</keyword>
<feature type="binding site" evidence="9">
    <location>
        <position position="229"/>
    </location>
    <ligand>
        <name>Mg(2+)</name>
        <dbReference type="ChEBI" id="CHEBI:18420"/>
        <label>2</label>
    </ligand>
</feature>
<feature type="domain" description="Glycosyl transferase family 3 N-terminal" evidence="11">
    <location>
        <begin position="10"/>
        <end position="69"/>
    </location>
</feature>
<dbReference type="InterPro" id="IPR017459">
    <property type="entry name" value="Glycosyl_Trfase_fam3_N_dom"/>
</dbReference>
<feature type="binding site" evidence="9">
    <location>
        <begin position="87"/>
        <end position="88"/>
    </location>
    <ligand>
        <name>5-phospho-alpha-D-ribose 1-diphosphate</name>
        <dbReference type="ChEBI" id="CHEBI:58017"/>
    </ligand>
</feature>
<evidence type="ECO:0000259" key="11">
    <source>
        <dbReference type="Pfam" id="PF02885"/>
    </source>
</evidence>
<dbReference type="GO" id="GO:0000162">
    <property type="term" value="P:L-tryptophan biosynthetic process"/>
    <property type="evidence" value="ECO:0007669"/>
    <property type="project" value="UniProtKB-UniRule"/>
</dbReference>
<evidence type="ECO:0000256" key="4">
    <source>
        <dbReference type="ARBA" id="ARBA00022679"/>
    </source>
</evidence>
<dbReference type="EMBL" id="QOIL01000014">
    <property type="protein sequence ID" value="RCG28275.1"/>
    <property type="molecule type" value="Genomic_DNA"/>
</dbReference>
<feature type="binding site" evidence="9">
    <location>
        <position position="92"/>
    </location>
    <ligand>
        <name>5-phospho-alpha-D-ribose 1-diphosphate</name>
        <dbReference type="ChEBI" id="CHEBI:58017"/>
    </ligand>
</feature>
<dbReference type="Gene3D" id="1.20.970.10">
    <property type="entry name" value="Transferase, Pyrimidine Nucleoside Phosphorylase, Chain C"/>
    <property type="match status" value="1"/>
</dbReference>
<comment type="caution">
    <text evidence="9">Lacks conserved residue(s) required for the propagation of feature annotation.</text>
</comment>
<keyword evidence="2 9" id="KW-0028">Amino-acid biosynthesis</keyword>
<sequence length="367" mass="37530">MDARTTWPALLTALLSREHLSADETAWAMSEIMSGAATSAQIAGFVTALRAKGETVAEVAGIARAMLDYSTPLKIDGPTVDIVGTGGDRAHTVNVSTMAAIVAAAAGARVVKHGNRAASSSCGAADVLEHLGVALELSPEATARTAADAGITFCFAPVYHPAFRHAGPTRRELGVPTVFNFLGPLTNPARPTAQAIGVFDARMLQVVAGVFAERGVSALVFRGDDGLDELSTATTSTVFVVRDGAAVRTGFDPLDLGVPRSEPDALRGGDREFNAQAVRDLVAGKTGPVRDAVLLNAAAALVSLDAGSAGALDTAVAEPDGRAVGEALVAAMAGAYERAAEAVDSGRAATTLTRWVDTSRSHQTSGT</sequence>
<keyword evidence="3 9" id="KW-0328">Glycosyltransferase</keyword>
<evidence type="ECO:0000256" key="7">
    <source>
        <dbReference type="ARBA" id="ARBA00052328"/>
    </source>
</evidence>
<keyword evidence="5 9" id="KW-0822">Tryptophan biosynthesis</keyword>
<dbReference type="GO" id="GO:0005829">
    <property type="term" value="C:cytosol"/>
    <property type="evidence" value="ECO:0007669"/>
    <property type="project" value="TreeGrafter"/>
</dbReference>
<dbReference type="PANTHER" id="PTHR43285:SF2">
    <property type="entry name" value="ANTHRANILATE PHOSPHORIBOSYLTRANSFERASE"/>
    <property type="match status" value="1"/>
</dbReference>
<dbReference type="InterPro" id="IPR036320">
    <property type="entry name" value="Glycosyl_Trfase_fam3_N_dom_sf"/>
</dbReference>
<dbReference type="InterPro" id="IPR005940">
    <property type="entry name" value="Anthranilate_Pribosyl_Tfrase"/>
</dbReference>
<feature type="binding site" evidence="9">
    <location>
        <position position="84"/>
    </location>
    <ligand>
        <name>5-phospho-alpha-D-ribose 1-diphosphate</name>
        <dbReference type="ChEBI" id="CHEBI:58017"/>
    </ligand>
</feature>
<name>A0A367FF36_9ACTN</name>
<feature type="binding site" evidence="9">
    <location>
        <position position="229"/>
    </location>
    <ligand>
        <name>Mg(2+)</name>
        <dbReference type="ChEBI" id="CHEBI:18420"/>
        <label>1</label>
    </ligand>
</feature>
<feature type="binding site" evidence="9">
    <location>
        <begin position="112"/>
        <end position="120"/>
    </location>
    <ligand>
        <name>5-phospho-alpha-D-ribose 1-diphosphate</name>
        <dbReference type="ChEBI" id="CHEBI:58017"/>
    </ligand>
</feature>
<keyword evidence="4 9" id="KW-0808">Transferase</keyword>
<dbReference type="InterPro" id="IPR035902">
    <property type="entry name" value="Nuc_phospho_transferase"/>
</dbReference>
<feature type="binding site" evidence="9">
    <location>
        <position position="84"/>
    </location>
    <ligand>
        <name>anthranilate</name>
        <dbReference type="ChEBI" id="CHEBI:16567"/>
        <label>1</label>
    </ligand>
</feature>
<protein>
    <recommendedName>
        <fullName evidence="9">Anthranilate phosphoribosyltransferase</fullName>
        <ecNumber evidence="9">2.4.2.18</ecNumber>
    </recommendedName>
</protein>